<accession>A0A5B2VJC3</accession>
<dbReference type="Proteomes" id="UP000324611">
    <property type="component" value="Unassembled WGS sequence"/>
</dbReference>
<evidence type="ECO:0000313" key="2">
    <source>
        <dbReference type="Proteomes" id="UP000324611"/>
    </source>
</evidence>
<evidence type="ECO:0000313" key="1">
    <source>
        <dbReference type="EMBL" id="KAA2239653.1"/>
    </source>
</evidence>
<dbReference type="RefSeq" id="WP_149840832.1">
    <property type="nucleotide sequence ID" value="NZ_VUOC01000004.1"/>
</dbReference>
<reference evidence="1 2" key="2">
    <citation type="submission" date="2019-09" db="EMBL/GenBank/DDBJ databases">
        <authorList>
            <person name="Jin C."/>
        </authorList>
    </citation>
    <scope>NUCLEOTIDE SEQUENCE [LARGE SCALE GENOMIC DNA]</scope>
    <source>
        <strain evidence="1 2">BN140078</strain>
    </source>
</reference>
<proteinExistence type="predicted"/>
<reference evidence="1 2" key="1">
    <citation type="submission" date="2019-09" db="EMBL/GenBank/DDBJ databases">
        <title>Chitinophaga ginsengihumi sp. nov., isolated from soil of ginseng rhizosphere.</title>
        <authorList>
            <person name="Lee J."/>
        </authorList>
    </citation>
    <scope>NUCLEOTIDE SEQUENCE [LARGE SCALE GENOMIC DNA]</scope>
    <source>
        <strain evidence="1 2">BN140078</strain>
    </source>
</reference>
<dbReference type="EMBL" id="VUOC01000004">
    <property type="protein sequence ID" value="KAA2239653.1"/>
    <property type="molecule type" value="Genomic_DNA"/>
</dbReference>
<keyword evidence="2" id="KW-1185">Reference proteome</keyword>
<sequence length="185" mass="21743">MSEKNLEDFIRQHRAGFEEEGPSPRVWKGLEQQLKAQQRPAGVVHMLKRHWLKAAAVLVLVVNSVMIYQFLQFKKQQQDLGTIAPELQEARVYYTSQIEQRLDDIRKYPPEALGLDSTARKELELRNDTYDMLEKELQANPGNERIRSAMVRYYQLKLDLLDKILEELQAKQPATKTFNHHEREI</sequence>
<protein>
    <recommendedName>
        <fullName evidence="3">Anti-sigma factor</fullName>
    </recommendedName>
</protein>
<organism evidence="1 2">
    <name type="scientific">Chitinophaga agrisoli</name>
    <dbReference type="NCBI Taxonomy" id="2607653"/>
    <lineage>
        <taxon>Bacteria</taxon>
        <taxon>Pseudomonadati</taxon>
        <taxon>Bacteroidota</taxon>
        <taxon>Chitinophagia</taxon>
        <taxon>Chitinophagales</taxon>
        <taxon>Chitinophagaceae</taxon>
        <taxon>Chitinophaga</taxon>
    </lineage>
</organism>
<gene>
    <name evidence="1" type="ORF">F0L74_26030</name>
</gene>
<comment type="caution">
    <text evidence="1">The sequence shown here is derived from an EMBL/GenBank/DDBJ whole genome shotgun (WGS) entry which is preliminary data.</text>
</comment>
<dbReference type="AlphaFoldDB" id="A0A5B2VJC3"/>
<name>A0A5B2VJC3_9BACT</name>
<evidence type="ECO:0008006" key="3">
    <source>
        <dbReference type="Google" id="ProtNLM"/>
    </source>
</evidence>